<gene>
    <name evidence="10" type="ORF">B0J13DRAFT_664297</name>
</gene>
<sequence>MLGKPEGDVGTSSAEEGSRERVDDNVTVANPRIGMSAWRWIVTLLGILFGALLYGLDMAIAADNLAWVGVGFPMASVAAILLQGRAYGLFDVKGLMLFSIAIFEVGSALCGAAPTSDALIIGRVIAGIGGSGMYLGKNALIGLSWGVGAILGPVIGGAFSVSAATWRCAFYINLPLAALFAPVYFFVFPSFNPRKDLSQVERLREIDWIGAVLNGTVFVLFMIVVTFGGSTFPWNCGSAIALWVVWGVGLVAYVLQRYFSILTTPDRRIFPLHFLGSRSLVLLHVTTAGAAAANGIALYYIPLFFQFTRGDTALQAAVRLLPLVIVFILSVMVAGASLPLTGRYSIFYVGWALVIAGGALMFTVDVGTSTGKIYGFETAYAVAASKVHERDRANAIGFINVAQIGTVAISLTIAGSLFQNLGFNSLKSAFAGYGFPNDYIRPALSGTVSPIFSSVDPVVVALAVSSVADTIRRIFGAVTAGGAVLFVGSVLMPWEKLDLKAVAG</sequence>
<dbReference type="GO" id="GO:0022857">
    <property type="term" value="F:transmembrane transporter activity"/>
    <property type="evidence" value="ECO:0007669"/>
    <property type="project" value="InterPro"/>
</dbReference>
<dbReference type="SUPFAM" id="SSF103473">
    <property type="entry name" value="MFS general substrate transporter"/>
    <property type="match status" value="1"/>
</dbReference>
<feature type="region of interest" description="Disordered" evidence="8">
    <location>
        <begin position="1"/>
        <end position="21"/>
    </location>
</feature>
<keyword evidence="5 9" id="KW-1133">Transmembrane helix</keyword>
<feature type="transmembrane region" description="Helical" evidence="9">
    <location>
        <begin position="240"/>
        <end position="259"/>
    </location>
</feature>
<evidence type="ECO:0000256" key="2">
    <source>
        <dbReference type="ARBA" id="ARBA00007520"/>
    </source>
</evidence>
<evidence type="ECO:0000256" key="5">
    <source>
        <dbReference type="ARBA" id="ARBA00022989"/>
    </source>
</evidence>
<evidence type="ECO:0000256" key="4">
    <source>
        <dbReference type="ARBA" id="ARBA00022692"/>
    </source>
</evidence>
<evidence type="ECO:0000256" key="1">
    <source>
        <dbReference type="ARBA" id="ARBA00004141"/>
    </source>
</evidence>
<comment type="similarity">
    <text evidence="2">Belongs to the major facilitator superfamily. TCR/Tet family.</text>
</comment>
<dbReference type="OrthoDB" id="10021397at2759"/>
<evidence type="ECO:0000256" key="3">
    <source>
        <dbReference type="ARBA" id="ARBA00022448"/>
    </source>
</evidence>
<dbReference type="PANTHER" id="PTHR23501">
    <property type="entry name" value="MAJOR FACILITATOR SUPERFAMILY"/>
    <property type="match status" value="1"/>
</dbReference>
<dbReference type="Proteomes" id="UP000717696">
    <property type="component" value="Unassembled WGS sequence"/>
</dbReference>
<dbReference type="GO" id="GO:0005886">
    <property type="term" value="C:plasma membrane"/>
    <property type="evidence" value="ECO:0007669"/>
    <property type="project" value="TreeGrafter"/>
</dbReference>
<protein>
    <submittedName>
        <fullName evidence="10">Major facilitator superfamily domain-containing protein</fullName>
    </submittedName>
</protein>
<keyword evidence="3" id="KW-0813">Transport</keyword>
<evidence type="ECO:0000256" key="9">
    <source>
        <dbReference type="SAM" id="Phobius"/>
    </source>
</evidence>
<feature type="transmembrane region" description="Helical" evidence="9">
    <location>
        <begin position="208"/>
        <end position="228"/>
    </location>
</feature>
<dbReference type="Gene3D" id="1.20.1250.20">
    <property type="entry name" value="MFS general substrate transporter like domains"/>
    <property type="match status" value="1"/>
</dbReference>
<feature type="transmembrane region" description="Helical" evidence="9">
    <location>
        <begin position="170"/>
        <end position="187"/>
    </location>
</feature>
<keyword evidence="11" id="KW-1185">Reference proteome</keyword>
<keyword evidence="6 9" id="KW-0472">Membrane</keyword>
<comment type="caution">
    <text evidence="10">The sequence shown here is derived from an EMBL/GenBank/DDBJ whole genome shotgun (WGS) entry which is preliminary data.</text>
</comment>
<evidence type="ECO:0000313" key="11">
    <source>
        <dbReference type="Proteomes" id="UP000717696"/>
    </source>
</evidence>
<dbReference type="InterPro" id="IPR011701">
    <property type="entry name" value="MFS"/>
</dbReference>
<evidence type="ECO:0000313" key="10">
    <source>
        <dbReference type="EMBL" id="KAH7146729.1"/>
    </source>
</evidence>
<feature type="transmembrane region" description="Helical" evidence="9">
    <location>
        <begin position="395"/>
        <end position="418"/>
    </location>
</feature>
<evidence type="ECO:0000256" key="7">
    <source>
        <dbReference type="ARBA" id="ARBA00023180"/>
    </source>
</evidence>
<feature type="transmembrane region" description="Helical" evidence="9">
    <location>
        <begin position="143"/>
        <end position="164"/>
    </location>
</feature>
<feature type="transmembrane region" description="Helical" evidence="9">
    <location>
        <begin position="280"/>
        <end position="301"/>
    </location>
</feature>
<feature type="transmembrane region" description="Helical" evidence="9">
    <location>
        <begin position="40"/>
        <end position="59"/>
    </location>
</feature>
<reference evidence="10" key="1">
    <citation type="journal article" date="2021" name="Nat. Commun.">
        <title>Genetic determinants of endophytism in the Arabidopsis root mycobiome.</title>
        <authorList>
            <person name="Mesny F."/>
            <person name="Miyauchi S."/>
            <person name="Thiergart T."/>
            <person name="Pickel B."/>
            <person name="Atanasova L."/>
            <person name="Karlsson M."/>
            <person name="Huettel B."/>
            <person name="Barry K.W."/>
            <person name="Haridas S."/>
            <person name="Chen C."/>
            <person name="Bauer D."/>
            <person name="Andreopoulos W."/>
            <person name="Pangilinan J."/>
            <person name="LaButti K."/>
            <person name="Riley R."/>
            <person name="Lipzen A."/>
            <person name="Clum A."/>
            <person name="Drula E."/>
            <person name="Henrissat B."/>
            <person name="Kohler A."/>
            <person name="Grigoriev I.V."/>
            <person name="Martin F.M."/>
            <person name="Hacquard S."/>
        </authorList>
    </citation>
    <scope>NUCLEOTIDE SEQUENCE</scope>
    <source>
        <strain evidence="10">MPI-CAGE-AT-0021</strain>
    </source>
</reference>
<proteinExistence type="inferred from homology"/>
<evidence type="ECO:0000256" key="8">
    <source>
        <dbReference type="SAM" id="MobiDB-lite"/>
    </source>
</evidence>
<accession>A0A9P9EW88</accession>
<dbReference type="EMBL" id="JAGMUU010000008">
    <property type="protein sequence ID" value="KAH7146729.1"/>
    <property type="molecule type" value="Genomic_DNA"/>
</dbReference>
<keyword evidence="7" id="KW-0325">Glycoprotein</keyword>
<feature type="transmembrane region" description="Helical" evidence="9">
    <location>
        <begin position="65"/>
        <end position="82"/>
    </location>
</feature>
<name>A0A9P9EW88_9HYPO</name>
<evidence type="ECO:0000256" key="6">
    <source>
        <dbReference type="ARBA" id="ARBA00023136"/>
    </source>
</evidence>
<dbReference type="InterPro" id="IPR036259">
    <property type="entry name" value="MFS_trans_sf"/>
</dbReference>
<organism evidence="10 11">
    <name type="scientific">Dactylonectria estremocensis</name>
    <dbReference type="NCBI Taxonomy" id="1079267"/>
    <lineage>
        <taxon>Eukaryota</taxon>
        <taxon>Fungi</taxon>
        <taxon>Dikarya</taxon>
        <taxon>Ascomycota</taxon>
        <taxon>Pezizomycotina</taxon>
        <taxon>Sordariomycetes</taxon>
        <taxon>Hypocreomycetidae</taxon>
        <taxon>Hypocreales</taxon>
        <taxon>Nectriaceae</taxon>
        <taxon>Dactylonectria</taxon>
    </lineage>
</organism>
<feature type="transmembrane region" description="Helical" evidence="9">
    <location>
        <begin position="346"/>
        <end position="364"/>
    </location>
</feature>
<dbReference type="Pfam" id="PF07690">
    <property type="entry name" value="MFS_1"/>
    <property type="match status" value="1"/>
</dbReference>
<comment type="subcellular location">
    <subcellularLocation>
        <location evidence="1">Membrane</location>
        <topology evidence="1">Multi-pass membrane protein</topology>
    </subcellularLocation>
</comment>
<dbReference type="AlphaFoldDB" id="A0A9P9EW88"/>
<dbReference type="PANTHER" id="PTHR23501:SF12">
    <property type="entry name" value="MAJOR FACILITATOR SUPERFAMILY (MFS) PROFILE DOMAIN-CONTAINING PROTEIN-RELATED"/>
    <property type="match status" value="1"/>
</dbReference>
<keyword evidence="4 9" id="KW-0812">Transmembrane</keyword>
<feature type="transmembrane region" description="Helical" evidence="9">
    <location>
        <begin position="313"/>
        <end position="334"/>
    </location>
</feature>
<feature type="transmembrane region" description="Helical" evidence="9">
    <location>
        <begin position="474"/>
        <end position="494"/>
    </location>
</feature>